<feature type="region of interest" description="Disordered" evidence="1">
    <location>
        <begin position="91"/>
        <end position="258"/>
    </location>
</feature>
<evidence type="ECO:0000313" key="2">
    <source>
        <dbReference type="EMBL" id="OWK37653.1"/>
    </source>
</evidence>
<keyword evidence="3" id="KW-1185">Reference proteome</keyword>
<accession>A0A225D9K5</accession>
<sequence>MMPLAIVGLVFVPDWATAFWYPRQVGCGTPVPVVVCPPVFIAPPCPPVYDVGPCCPSTLDYHPVPSATQPSSGNPPAAGRAAPTIHVEPEHAKPEPAKPEPVKPETVPLPKITPPSVPGRSALDGATETPAGGSEPAPRTAVAPESVPLAAPRAVGEPLAAEKPAAPVTAQTPTKPTIPPAGVPVAPVVPVVGKDATEPRLPPLNPKLPGLGDPSLPPLTIPTGSAEPPATSTSKSSPLADKRPIYDVVPVDGTPPTNPADARKVGFFNQSEKDVHLTVQGQSVTLPARHHVSATVSASFTWKLDNGPEQRTEVPTAAPGVEVIIRR</sequence>
<feature type="compositionally biased region" description="Low complexity" evidence="1">
    <location>
        <begin position="183"/>
        <end position="193"/>
    </location>
</feature>
<dbReference type="AlphaFoldDB" id="A0A225D9K5"/>
<evidence type="ECO:0000313" key="3">
    <source>
        <dbReference type="Proteomes" id="UP000214646"/>
    </source>
</evidence>
<gene>
    <name evidence="2" type="ORF">FRUB_06773</name>
</gene>
<protein>
    <submittedName>
        <fullName evidence="2">Uncharacterized protein</fullName>
    </submittedName>
</protein>
<name>A0A225D9K5_9BACT</name>
<organism evidence="2 3">
    <name type="scientific">Fimbriiglobus ruber</name>
    <dbReference type="NCBI Taxonomy" id="1908690"/>
    <lineage>
        <taxon>Bacteria</taxon>
        <taxon>Pseudomonadati</taxon>
        <taxon>Planctomycetota</taxon>
        <taxon>Planctomycetia</taxon>
        <taxon>Gemmatales</taxon>
        <taxon>Gemmataceae</taxon>
        <taxon>Fimbriiglobus</taxon>
    </lineage>
</organism>
<dbReference type="EMBL" id="NIDE01000014">
    <property type="protein sequence ID" value="OWK37653.1"/>
    <property type="molecule type" value="Genomic_DNA"/>
</dbReference>
<proteinExistence type="predicted"/>
<feature type="compositionally biased region" description="Basic and acidic residues" evidence="1">
    <location>
        <begin position="91"/>
        <end position="103"/>
    </location>
</feature>
<reference evidence="3" key="1">
    <citation type="submission" date="2017-06" db="EMBL/GenBank/DDBJ databases">
        <title>Genome analysis of Fimbriiglobus ruber SP5, the first member of the order Planctomycetales with confirmed chitinolytic capability.</title>
        <authorList>
            <person name="Ravin N.V."/>
            <person name="Rakitin A.L."/>
            <person name="Ivanova A.A."/>
            <person name="Beletsky A.V."/>
            <person name="Kulichevskaya I.S."/>
            <person name="Mardanov A.V."/>
            <person name="Dedysh S.N."/>
        </authorList>
    </citation>
    <scope>NUCLEOTIDE SEQUENCE [LARGE SCALE GENOMIC DNA]</scope>
    <source>
        <strain evidence="3">SP5</strain>
    </source>
</reference>
<evidence type="ECO:0000256" key="1">
    <source>
        <dbReference type="SAM" id="MobiDB-lite"/>
    </source>
</evidence>
<comment type="caution">
    <text evidence="2">The sequence shown here is derived from an EMBL/GenBank/DDBJ whole genome shotgun (WGS) entry which is preliminary data.</text>
</comment>
<dbReference type="Proteomes" id="UP000214646">
    <property type="component" value="Unassembled WGS sequence"/>
</dbReference>